<evidence type="ECO:0000256" key="1">
    <source>
        <dbReference type="SAM" id="Phobius"/>
    </source>
</evidence>
<proteinExistence type="predicted"/>
<gene>
    <name evidence="2" type="ORF">IAC79_02205</name>
</gene>
<evidence type="ECO:0000313" key="2">
    <source>
        <dbReference type="EMBL" id="HIV08913.1"/>
    </source>
</evidence>
<sequence length="56" mass="5653">MGFLEDFQKGFQQAKGRTSTGQALAASALVAGVVAAAKALSGASSTPSKKTTKPRQ</sequence>
<keyword evidence="1" id="KW-0812">Transmembrane</keyword>
<name>A0A9D1NML3_9BACT</name>
<protein>
    <submittedName>
        <fullName evidence="2">Uncharacterized protein</fullName>
    </submittedName>
</protein>
<accession>A0A9D1NML3</accession>
<reference evidence="2" key="1">
    <citation type="submission" date="2020-10" db="EMBL/GenBank/DDBJ databases">
        <authorList>
            <person name="Gilroy R."/>
        </authorList>
    </citation>
    <scope>NUCLEOTIDE SEQUENCE</scope>
    <source>
        <strain evidence="2">35461</strain>
    </source>
</reference>
<keyword evidence="1" id="KW-0472">Membrane</keyword>
<dbReference type="AlphaFoldDB" id="A0A9D1NML3"/>
<dbReference type="Proteomes" id="UP000886845">
    <property type="component" value="Unassembled WGS sequence"/>
</dbReference>
<feature type="transmembrane region" description="Helical" evidence="1">
    <location>
        <begin position="20"/>
        <end position="40"/>
    </location>
</feature>
<evidence type="ECO:0000313" key="3">
    <source>
        <dbReference type="Proteomes" id="UP000886845"/>
    </source>
</evidence>
<reference evidence="2" key="2">
    <citation type="journal article" date="2021" name="PeerJ">
        <title>Extensive microbial diversity within the chicken gut microbiome revealed by metagenomics and culture.</title>
        <authorList>
            <person name="Gilroy R."/>
            <person name="Ravi A."/>
            <person name="Getino M."/>
            <person name="Pursley I."/>
            <person name="Horton D.L."/>
            <person name="Alikhan N.F."/>
            <person name="Baker D."/>
            <person name="Gharbi K."/>
            <person name="Hall N."/>
            <person name="Watson M."/>
            <person name="Adriaenssens E.M."/>
            <person name="Foster-Nyarko E."/>
            <person name="Jarju S."/>
            <person name="Secka A."/>
            <person name="Antonio M."/>
            <person name="Oren A."/>
            <person name="Chaudhuri R.R."/>
            <person name="La Ragione R."/>
            <person name="Hildebrand F."/>
            <person name="Pallen M.J."/>
        </authorList>
    </citation>
    <scope>NUCLEOTIDE SEQUENCE</scope>
    <source>
        <strain evidence="2">35461</strain>
    </source>
</reference>
<comment type="caution">
    <text evidence="2">The sequence shown here is derived from an EMBL/GenBank/DDBJ whole genome shotgun (WGS) entry which is preliminary data.</text>
</comment>
<dbReference type="EMBL" id="DVOR01000069">
    <property type="protein sequence ID" value="HIV08913.1"/>
    <property type="molecule type" value="Genomic_DNA"/>
</dbReference>
<keyword evidence="1" id="KW-1133">Transmembrane helix</keyword>
<organism evidence="2 3">
    <name type="scientific">Candidatus Spyradenecus faecavium</name>
    <dbReference type="NCBI Taxonomy" id="2840947"/>
    <lineage>
        <taxon>Bacteria</taxon>
        <taxon>Pseudomonadati</taxon>
        <taxon>Lentisphaerota</taxon>
        <taxon>Lentisphaeria</taxon>
        <taxon>Lentisphaerales</taxon>
        <taxon>Lentisphaeraceae</taxon>
        <taxon>Lentisphaeraceae incertae sedis</taxon>
        <taxon>Candidatus Spyradenecus</taxon>
    </lineage>
</organism>